<dbReference type="GO" id="GO:0000139">
    <property type="term" value="C:Golgi membrane"/>
    <property type="evidence" value="ECO:0007669"/>
    <property type="project" value="UniProtKB-SubCell"/>
</dbReference>
<dbReference type="InterPro" id="IPR006822">
    <property type="entry name" value="Coatomer_esu"/>
</dbReference>
<evidence type="ECO:0000256" key="6">
    <source>
        <dbReference type="ARBA" id="ARBA00022892"/>
    </source>
</evidence>
<dbReference type="GO" id="GO:0030663">
    <property type="term" value="C:COPI-coated vesicle membrane"/>
    <property type="evidence" value="ECO:0007669"/>
    <property type="project" value="UniProtKB-SubCell"/>
</dbReference>
<accession>I1HKS3</accession>
<keyword evidence="10" id="KW-0968">Cytoplasmic vesicle</keyword>
<dbReference type="HOGENOM" id="CLU_2281322_0_0_1"/>
<keyword evidence="9" id="KW-0472">Membrane</keyword>
<name>I1HKS3_BRADI</name>
<keyword evidence="14" id="KW-1185">Reference proteome</keyword>
<evidence type="ECO:0000256" key="10">
    <source>
        <dbReference type="ARBA" id="ARBA00023329"/>
    </source>
</evidence>
<keyword evidence="7" id="KW-0653">Protein transport</keyword>
<dbReference type="RefSeq" id="XP_024314835.1">
    <property type="nucleotide sequence ID" value="XM_024459067.1"/>
</dbReference>
<evidence type="ECO:0000256" key="5">
    <source>
        <dbReference type="ARBA" id="ARBA00022490"/>
    </source>
</evidence>
<comment type="function">
    <text evidence="11">The coatomer is a cytosolic protein complex that binds to dilysine motifs and reversibly associates with Golgi non-clathrin-coated vesicles, which further mediate biosynthetic protein transport from the ER, via the Golgi up to the trans Golgi network. The coatomer complex is required for budding from Golgi membranes, and is essential for the retrograde Golgi-to-ER transport of dilysine-tagged proteins.</text>
</comment>
<evidence type="ECO:0000256" key="1">
    <source>
        <dbReference type="ARBA" id="ARBA00004255"/>
    </source>
</evidence>
<keyword evidence="8" id="KW-0333">Golgi apparatus</keyword>
<evidence type="ECO:0000313" key="14">
    <source>
        <dbReference type="Proteomes" id="UP000008810"/>
    </source>
</evidence>
<evidence type="ECO:0008006" key="15">
    <source>
        <dbReference type="Google" id="ProtNLM"/>
    </source>
</evidence>
<evidence type="ECO:0000256" key="2">
    <source>
        <dbReference type="ARBA" id="ARBA00004347"/>
    </source>
</evidence>
<dbReference type="EnsemblPlants" id="KQK06959">
    <property type="protein sequence ID" value="KQK06959"/>
    <property type="gene ID" value="BRADI_2g31740v3"/>
</dbReference>
<dbReference type="STRING" id="15368.I1HKS3"/>
<evidence type="ECO:0000256" key="3">
    <source>
        <dbReference type="ARBA" id="ARBA00008827"/>
    </source>
</evidence>
<comment type="similarity">
    <text evidence="3">Belongs to the COPE family.</text>
</comment>
<organism evidence="13">
    <name type="scientific">Brachypodium distachyon</name>
    <name type="common">Purple false brome</name>
    <name type="synonym">Trachynia distachya</name>
    <dbReference type="NCBI Taxonomy" id="15368"/>
    <lineage>
        <taxon>Eukaryota</taxon>
        <taxon>Viridiplantae</taxon>
        <taxon>Streptophyta</taxon>
        <taxon>Embryophyta</taxon>
        <taxon>Tracheophyta</taxon>
        <taxon>Spermatophyta</taxon>
        <taxon>Magnoliopsida</taxon>
        <taxon>Liliopsida</taxon>
        <taxon>Poales</taxon>
        <taxon>Poaceae</taxon>
        <taxon>BOP clade</taxon>
        <taxon>Pooideae</taxon>
        <taxon>Stipodae</taxon>
        <taxon>Brachypodieae</taxon>
        <taxon>Brachypodium</taxon>
    </lineage>
</organism>
<reference evidence="13" key="3">
    <citation type="submission" date="2018-08" db="UniProtKB">
        <authorList>
            <consortium name="EnsemblPlants"/>
        </authorList>
    </citation>
    <scope>IDENTIFICATION</scope>
    <source>
        <strain evidence="13">cv. Bd21</strain>
    </source>
</reference>
<proteinExistence type="inferred from homology"/>
<reference evidence="12 13" key="1">
    <citation type="journal article" date="2010" name="Nature">
        <title>Genome sequencing and analysis of the model grass Brachypodium distachyon.</title>
        <authorList>
            <consortium name="International Brachypodium Initiative"/>
        </authorList>
    </citation>
    <scope>NUCLEOTIDE SEQUENCE [LARGE SCALE GENOMIC DNA]</scope>
    <source>
        <strain evidence="12">Bd21</strain>
        <strain evidence="13">cv. Bd21</strain>
    </source>
</reference>
<dbReference type="GeneID" id="100825197"/>
<evidence type="ECO:0000256" key="4">
    <source>
        <dbReference type="ARBA" id="ARBA00022448"/>
    </source>
</evidence>
<comment type="subcellular location">
    <subcellularLocation>
        <location evidence="2">Cytoplasmic vesicle</location>
        <location evidence="2">COPI-coated vesicle membrane</location>
        <topology evidence="2">Peripheral membrane protein</topology>
        <orientation evidence="2">Cytoplasmic side</orientation>
    </subcellularLocation>
    <subcellularLocation>
        <location evidence="1">Golgi apparatus membrane</location>
        <topology evidence="1">Peripheral membrane protein</topology>
        <orientation evidence="1">Cytoplasmic side</orientation>
    </subcellularLocation>
</comment>
<dbReference type="PANTHER" id="PTHR10805">
    <property type="entry name" value="COATOMER SUBUNIT EPSILON"/>
    <property type="match status" value="1"/>
</dbReference>
<dbReference type="GO" id="GO:0005198">
    <property type="term" value="F:structural molecule activity"/>
    <property type="evidence" value="ECO:0007669"/>
    <property type="project" value="InterPro"/>
</dbReference>
<dbReference type="FunFam" id="1.25.40.10:FF:002675">
    <property type="entry name" value="Coatomer subunit epsilon-1"/>
    <property type="match status" value="1"/>
</dbReference>
<dbReference type="Gramene" id="KQK06959">
    <property type="protein sequence ID" value="KQK06959"/>
    <property type="gene ID" value="BRADI_2g31740v3"/>
</dbReference>
<dbReference type="eggNOG" id="KOG3081">
    <property type="taxonomic scope" value="Eukaryota"/>
</dbReference>
<dbReference type="PANTHER" id="PTHR10805:SF0">
    <property type="entry name" value="COATOMER SUBUNIT EPSILON"/>
    <property type="match status" value="1"/>
</dbReference>
<dbReference type="InterPro" id="IPR011990">
    <property type="entry name" value="TPR-like_helical_dom_sf"/>
</dbReference>
<protein>
    <recommendedName>
        <fullName evidence="15">Coatomer subunit epsilon</fullName>
    </recommendedName>
</protein>
<reference evidence="12" key="2">
    <citation type="submission" date="2017-06" db="EMBL/GenBank/DDBJ databases">
        <title>WGS assembly of Brachypodium distachyon.</title>
        <authorList>
            <consortium name="The International Brachypodium Initiative"/>
            <person name="Lucas S."/>
            <person name="Harmon-Smith M."/>
            <person name="Lail K."/>
            <person name="Tice H."/>
            <person name="Grimwood J."/>
            <person name="Bruce D."/>
            <person name="Barry K."/>
            <person name="Shu S."/>
            <person name="Lindquist E."/>
            <person name="Wang M."/>
            <person name="Pitluck S."/>
            <person name="Vogel J.P."/>
            <person name="Garvin D.F."/>
            <person name="Mockler T.C."/>
            <person name="Schmutz J."/>
            <person name="Rokhsar D."/>
            <person name="Bevan M.W."/>
        </authorList>
    </citation>
    <scope>NUCLEOTIDE SEQUENCE</scope>
    <source>
        <strain evidence="12">Bd21</strain>
    </source>
</reference>
<dbReference type="Pfam" id="PF04733">
    <property type="entry name" value="Coatomer_E"/>
    <property type="match status" value="1"/>
</dbReference>
<keyword evidence="4" id="KW-0813">Transport</keyword>
<evidence type="ECO:0000256" key="8">
    <source>
        <dbReference type="ARBA" id="ARBA00023034"/>
    </source>
</evidence>
<keyword evidence="6" id="KW-0931">ER-Golgi transport</keyword>
<dbReference type="GO" id="GO:0015031">
    <property type="term" value="P:protein transport"/>
    <property type="evidence" value="ECO:0007669"/>
    <property type="project" value="UniProtKB-KW"/>
</dbReference>
<dbReference type="Proteomes" id="UP000008810">
    <property type="component" value="Chromosome 2"/>
</dbReference>
<sequence>MALGSYQLVISEIDSSAATSLQTVKLLVLYLSGDKEGAISSLKEWLSDSAIGSNSVLRLIAGIYLCMSKITMRLSSTHTLEELWTYCHFEFLGCQELEIQSW</sequence>
<gene>
    <name evidence="13" type="primary">LOC100825197</name>
    <name evidence="12" type="ORF">BRADI_2g31740v3</name>
</gene>
<dbReference type="Gene3D" id="1.25.40.10">
    <property type="entry name" value="Tetratricopeptide repeat domain"/>
    <property type="match status" value="1"/>
</dbReference>
<dbReference type="EMBL" id="CM000881">
    <property type="protein sequence ID" value="KQK06959.1"/>
    <property type="molecule type" value="Genomic_DNA"/>
</dbReference>
<dbReference type="GO" id="GO:0006890">
    <property type="term" value="P:retrograde vesicle-mediated transport, Golgi to endoplasmic reticulum"/>
    <property type="evidence" value="ECO:0007669"/>
    <property type="project" value="InterPro"/>
</dbReference>
<evidence type="ECO:0000256" key="11">
    <source>
        <dbReference type="ARBA" id="ARBA00025582"/>
    </source>
</evidence>
<dbReference type="AlphaFoldDB" id="I1HKS3"/>
<evidence type="ECO:0000313" key="13">
    <source>
        <dbReference type="EnsemblPlants" id="KQK06959"/>
    </source>
</evidence>
<keyword evidence="5" id="KW-0963">Cytoplasm</keyword>
<evidence type="ECO:0000256" key="9">
    <source>
        <dbReference type="ARBA" id="ARBA00023136"/>
    </source>
</evidence>
<evidence type="ECO:0000256" key="7">
    <source>
        <dbReference type="ARBA" id="ARBA00022927"/>
    </source>
</evidence>
<evidence type="ECO:0000313" key="12">
    <source>
        <dbReference type="EMBL" id="KQK06959.1"/>
    </source>
</evidence>